<dbReference type="AlphaFoldDB" id="A0AAD8KPN6"/>
<reference evidence="1" key="1">
    <citation type="journal article" date="2023" name="bioRxiv">
        <title>Improved chromosome-level genome assembly for marigold (Tagetes erecta).</title>
        <authorList>
            <person name="Jiang F."/>
            <person name="Yuan L."/>
            <person name="Wang S."/>
            <person name="Wang H."/>
            <person name="Xu D."/>
            <person name="Wang A."/>
            <person name="Fan W."/>
        </authorList>
    </citation>
    <scope>NUCLEOTIDE SEQUENCE</scope>
    <source>
        <strain evidence="1">WSJ</strain>
        <tissue evidence="1">Leaf</tissue>
    </source>
</reference>
<accession>A0AAD8KPN6</accession>
<keyword evidence="2" id="KW-1185">Reference proteome</keyword>
<evidence type="ECO:0000313" key="1">
    <source>
        <dbReference type="EMBL" id="KAK1425363.1"/>
    </source>
</evidence>
<gene>
    <name evidence="1" type="ORF">QVD17_20714</name>
</gene>
<comment type="caution">
    <text evidence="1">The sequence shown here is derived from an EMBL/GenBank/DDBJ whole genome shotgun (WGS) entry which is preliminary data.</text>
</comment>
<dbReference type="Proteomes" id="UP001229421">
    <property type="component" value="Unassembled WGS sequence"/>
</dbReference>
<sequence>MNNNILILCLLVYGDNNILGNLWLTIWDRLRHPGKHEARTACEPINPIWSIITSWCNLQPVYAFSILDLLNLH</sequence>
<name>A0AAD8KPN6_TARER</name>
<evidence type="ECO:0000313" key="2">
    <source>
        <dbReference type="Proteomes" id="UP001229421"/>
    </source>
</evidence>
<proteinExistence type="predicted"/>
<organism evidence="1 2">
    <name type="scientific">Tagetes erecta</name>
    <name type="common">African marigold</name>
    <dbReference type="NCBI Taxonomy" id="13708"/>
    <lineage>
        <taxon>Eukaryota</taxon>
        <taxon>Viridiplantae</taxon>
        <taxon>Streptophyta</taxon>
        <taxon>Embryophyta</taxon>
        <taxon>Tracheophyta</taxon>
        <taxon>Spermatophyta</taxon>
        <taxon>Magnoliopsida</taxon>
        <taxon>eudicotyledons</taxon>
        <taxon>Gunneridae</taxon>
        <taxon>Pentapetalae</taxon>
        <taxon>asterids</taxon>
        <taxon>campanulids</taxon>
        <taxon>Asterales</taxon>
        <taxon>Asteraceae</taxon>
        <taxon>Asteroideae</taxon>
        <taxon>Heliantheae alliance</taxon>
        <taxon>Tageteae</taxon>
        <taxon>Tagetes</taxon>
    </lineage>
</organism>
<protein>
    <submittedName>
        <fullName evidence="1">Uncharacterized protein</fullName>
    </submittedName>
</protein>
<dbReference type="EMBL" id="JAUHHV010000005">
    <property type="protein sequence ID" value="KAK1425363.1"/>
    <property type="molecule type" value="Genomic_DNA"/>
</dbReference>